<sequence>MTQKAVFVSGAGRGIGRNIAERFAKEGYLVGAYTRSGHFDWGQHDPNVIQGKMDVSDPEDFKRAIEDFMKHTGGRLDILVNNAGVAVIGEFEKQEFKDEKRLFDVNVMGCINGIHAALPYLKTTPGAQIVNISSAASFVGTPDLAVYSAAKFAIRGLTEALDIEFMKYGIRVIDVNPLFVKTNMVKDALDQGNSIPILETLGLKLTADDVTDVVWTATRPEKQKSSRIHWAVGKQARILSHQHLLPNAVPRAFTRALAKRNIDKGC</sequence>
<dbReference type="SUPFAM" id="SSF51735">
    <property type="entry name" value="NAD(P)-binding Rossmann-fold domains"/>
    <property type="match status" value="1"/>
</dbReference>
<dbReference type="PRINTS" id="PR00081">
    <property type="entry name" value="GDHRDH"/>
</dbReference>
<dbReference type="EMBL" id="QFOZ01000007">
    <property type="protein sequence ID" value="PZP88757.1"/>
    <property type="molecule type" value="Genomic_DNA"/>
</dbReference>
<keyword evidence="2" id="KW-0521">NADP</keyword>
<evidence type="ECO:0000256" key="1">
    <source>
        <dbReference type="ARBA" id="ARBA00006484"/>
    </source>
</evidence>
<dbReference type="NCBIfam" id="NF006123">
    <property type="entry name" value="PRK08267.1"/>
    <property type="match status" value="1"/>
</dbReference>
<dbReference type="Pfam" id="PF00106">
    <property type="entry name" value="adh_short"/>
    <property type="match status" value="1"/>
</dbReference>
<dbReference type="GO" id="GO:0016491">
    <property type="term" value="F:oxidoreductase activity"/>
    <property type="evidence" value="ECO:0007669"/>
    <property type="project" value="UniProtKB-KW"/>
</dbReference>
<keyword evidence="3" id="KW-0560">Oxidoreductase</keyword>
<evidence type="ECO:0000256" key="4">
    <source>
        <dbReference type="RuleBase" id="RU000363"/>
    </source>
</evidence>
<proteinExistence type="inferred from homology"/>
<dbReference type="Gene3D" id="3.40.50.720">
    <property type="entry name" value="NAD(P)-binding Rossmann-like Domain"/>
    <property type="match status" value="1"/>
</dbReference>
<dbReference type="PRINTS" id="PR00080">
    <property type="entry name" value="SDRFAMILY"/>
</dbReference>
<comment type="similarity">
    <text evidence="1 4">Belongs to the short-chain dehydrogenases/reductases (SDR) family.</text>
</comment>
<organism evidence="5 6">
    <name type="scientific">Lawsonella clevelandensis</name>
    <dbReference type="NCBI Taxonomy" id="1528099"/>
    <lineage>
        <taxon>Bacteria</taxon>
        <taxon>Bacillati</taxon>
        <taxon>Actinomycetota</taxon>
        <taxon>Actinomycetes</taxon>
        <taxon>Mycobacteriales</taxon>
        <taxon>Lawsonellaceae</taxon>
        <taxon>Lawsonella</taxon>
    </lineage>
</organism>
<dbReference type="InterPro" id="IPR002347">
    <property type="entry name" value="SDR_fam"/>
</dbReference>
<gene>
    <name evidence="5" type="ORF">DI579_05190</name>
</gene>
<reference evidence="5 6" key="1">
    <citation type="submission" date="2017-08" db="EMBL/GenBank/DDBJ databases">
        <title>Infants hospitalized years apart are colonized by the same room-sourced microbial strains.</title>
        <authorList>
            <person name="Brooks B."/>
            <person name="Olm M.R."/>
            <person name="Firek B.A."/>
            <person name="Baker R."/>
            <person name="Thomas B.C."/>
            <person name="Morowitz M.J."/>
            <person name="Banfield J.F."/>
        </authorList>
    </citation>
    <scope>NUCLEOTIDE SEQUENCE [LARGE SCALE GENOMIC DNA]</scope>
    <source>
        <strain evidence="5">S2_006_000_R1_57</strain>
    </source>
</reference>
<comment type="caution">
    <text evidence="5">The sequence shown here is derived from an EMBL/GenBank/DDBJ whole genome shotgun (WGS) entry which is preliminary data.</text>
</comment>
<evidence type="ECO:0000313" key="5">
    <source>
        <dbReference type="EMBL" id="PZP88757.1"/>
    </source>
</evidence>
<evidence type="ECO:0000313" key="6">
    <source>
        <dbReference type="Proteomes" id="UP000248606"/>
    </source>
</evidence>
<protein>
    <submittedName>
        <fullName evidence="5">Short-chain dehydrogenase</fullName>
    </submittedName>
</protein>
<name>A0A2W5ICL0_9ACTN</name>
<dbReference type="PANTHER" id="PTHR43391:SF14">
    <property type="entry name" value="DEHYDROGENASE_REDUCTASE SDR FAMILY PROTEIN 7-LIKE"/>
    <property type="match status" value="1"/>
</dbReference>
<dbReference type="AlphaFoldDB" id="A0A2W5ICL0"/>
<dbReference type="PANTHER" id="PTHR43391">
    <property type="entry name" value="RETINOL DEHYDROGENASE-RELATED"/>
    <property type="match status" value="1"/>
</dbReference>
<evidence type="ECO:0000256" key="3">
    <source>
        <dbReference type="ARBA" id="ARBA00023002"/>
    </source>
</evidence>
<dbReference type="RefSeq" id="WP_290598654.1">
    <property type="nucleotide sequence ID" value="NZ_JAPJOB010000012.1"/>
</dbReference>
<evidence type="ECO:0000256" key="2">
    <source>
        <dbReference type="ARBA" id="ARBA00022857"/>
    </source>
</evidence>
<dbReference type="InterPro" id="IPR036291">
    <property type="entry name" value="NAD(P)-bd_dom_sf"/>
</dbReference>
<accession>A0A2W5ICL0</accession>
<dbReference type="Proteomes" id="UP000248606">
    <property type="component" value="Unassembled WGS sequence"/>
</dbReference>